<proteinExistence type="predicted"/>
<evidence type="ECO:0000313" key="1">
    <source>
        <dbReference type="EMBL" id="WOB78516.1"/>
    </source>
</evidence>
<dbReference type="Proteomes" id="UP001302493">
    <property type="component" value="Chromosome"/>
</dbReference>
<protein>
    <submittedName>
        <fullName evidence="1">AAA family ATPase</fullName>
    </submittedName>
</protein>
<dbReference type="EMBL" id="CP119180">
    <property type="protein sequence ID" value="WOB78516.1"/>
    <property type="molecule type" value="Genomic_DNA"/>
</dbReference>
<gene>
    <name evidence="1" type="ORF">PZA08_14620</name>
</gene>
<name>A0ACD4VKF4_9CAUL</name>
<accession>A0ACD4VKF4</accession>
<keyword evidence="2" id="KW-1185">Reference proteome</keyword>
<sequence length="878" mass="94931">MIVRELGIENFRKFRQPIRLTGFDSGLNLVCEPNETGKSTVLEALRAVLFERHSSRSERILSFRPHGDDVAPVVDLKFEVGDCSWTVRKRFIQKAEVSLEGPGVRATGDEAEERLQALLGFTRAGNRGADENTRGALGLLWLEQGSSFVLGAPGQAARRTIEEVLAGEVGAVTGGRRTAVVVQAVEKSLGDLVTATGRPTRRLAAAQDALEIARANAAAALQELTEFEGVLARLEGKRGEYRRLLRDLDDPEQTEQLKALERDLQQARLAGQALHTSEALLREAAGVRERLETRSKARSELRAALTAAEAELVEVRATAQTISADLEAAKKSEADAATGLETAREGLRNAEDQRRTAQVLRAGAVRRQAVSAAFERLDRAEALARELEAAEAEVEASPLTPDALEQVEALERHRVETHSAATAGAATLRLGLLPKAPRVSWNGEAVAPNHSAPVIGRLAIDIDGVGTVTVEPPLGGQAAQAAMRAAVDDLNAFLAGNSVATVAEARSQARRRAQAEQVVDTLTRRLADSCPPDSVLGLGTGLDALRGFLVQEERPETGAASAAPSGEAEDDERWETARSSERAAEGRREAAVQALRKAEAEDIRQTAAVERAQADVERLASDLKDDTEGLDDEALALAFAEAQTAEGRAVVGRDEARRATQGLDEEAISKRRDSLAAKLERMREDRLSLVQEIAMLEERAKTLGGAGPASRAAATAELVDAAEAMCSRLKEEVEVLSLLDRVIREAEQEASRRYLTPITNRVAPYVTRLLPNSSIVFSEDYAPERLIRSGHDEIAEHLSKGTQEQLAVLTRIAFADLLIEKGKPASLVLDDALVFADDDRFETMLEILTEVSTRMQVIVLACRTSAYRGMPGNRIFIS</sequence>
<evidence type="ECO:0000313" key="2">
    <source>
        <dbReference type="Proteomes" id="UP001302493"/>
    </source>
</evidence>
<organism evidence="1 2">
    <name type="scientific">Brevundimonas nasdae</name>
    <dbReference type="NCBI Taxonomy" id="172043"/>
    <lineage>
        <taxon>Bacteria</taxon>
        <taxon>Pseudomonadati</taxon>
        <taxon>Pseudomonadota</taxon>
        <taxon>Alphaproteobacteria</taxon>
        <taxon>Caulobacterales</taxon>
        <taxon>Caulobacteraceae</taxon>
        <taxon>Brevundimonas</taxon>
    </lineage>
</organism>
<reference evidence="1" key="1">
    <citation type="submission" date="2023-03" db="EMBL/GenBank/DDBJ databases">
        <title>Genome sequence of Brevundimonas nasdae SJTX8.</title>
        <authorList>
            <person name="Liang R."/>
        </authorList>
    </citation>
    <scope>NUCLEOTIDE SEQUENCE</scope>
    <source>
        <strain evidence="1">X8</strain>
    </source>
</reference>